<dbReference type="Proteomes" id="UP000031805">
    <property type="component" value="Segment"/>
</dbReference>
<evidence type="ECO:0000313" key="2">
    <source>
        <dbReference type="Proteomes" id="UP000031805"/>
    </source>
</evidence>
<dbReference type="GeneID" id="26627462"/>
<evidence type="ECO:0000313" key="1">
    <source>
        <dbReference type="EMBL" id="AJD81948.1"/>
    </source>
</evidence>
<accession>A0A0B4ZZI9</accession>
<sequence length="105" mass="12598">MDYTHLQVTMDYSSCPIWVSNSPIGEEAIFINASIEEFYNFLPQELLHSFEIYRSLWEKANWSRHMSPTDHKRFPCDDLVYSLIDQMQDKLIIELRRYFPKCQVS</sequence>
<protein>
    <submittedName>
        <fullName evidence="1">Uncharacterized protein</fullName>
    </submittedName>
</protein>
<keyword evidence="2" id="KW-1185">Reference proteome</keyword>
<name>A0A0B4ZZI9_9CAUD</name>
<dbReference type="KEGG" id="vg:26627462"/>
<reference evidence="1 2" key="1">
    <citation type="submission" date="2014-11" db="EMBL/GenBank/DDBJ databases">
        <title>Complete genome sequence of vB_YenM_TG1, a broad host range bacteriophage which infects Yersinia enterocolitica.</title>
        <authorList>
            <person name="Leon-Velarde C.G."/>
            <person name="Kropinski A.M."/>
            <person name="Chen S."/>
            <person name="Griffiths M.W."/>
            <person name="Odumeru J.A."/>
        </authorList>
    </citation>
    <scope>NUCLEOTIDE SEQUENCE [LARGE SCALE GENOMIC DNA]</scope>
</reference>
<dbReference type="EMBL" id="KP202158">
    <property type="protein sequence ID" value="AJD81948.1"/>
    <property type="molecule type" value="Genomic_DNA"/>
</dbReference>
<proteinExistence type="predicted"/>
<organism evidence="1 2">
    <name type="scientific">Yersinia phage vB_YenM_TG1</name>
    <dbReference type="NCBI Taxonomy" id="1589265"/>
    <lineage>
        <taxon>Viruses</taxon>
        <taxon>Duplodnaviria</taxon>
        <taxon>Heunggongvirae</taxon>
        <taxon>Uroviricota</taxon>
        <taxon>Caudoviricetes</taxon>
        <taxon>Pantevenvirales</taxon>
        <taxon>Straboviridae</taxon>
        <taxon>Tevenvirinae</taxon>
        <taxon>Tegunavirus</taxon>
        <taxon>Tegunavirus yenmtg1</taxon>
    </lineage>
</organism>
<gene>
    <name evidence="1" type="ORF">YenMTG1_138</name>
</gene>
<dbReference type="RefSeq" id="YP_009200399.1">
    <property type="nucleotide sequence ID" value="NC_028820.1"/>
</dbReference>